<reference evidence="2" key="1">
    <citation type="submission" date="2022-02" db="EMBL/GenBank/DDBJ databases">
        <authorList>
            <person name="Henning P.M."/>
            <person name="McCubbin A.G."/>
            <person name="Shore J.S."/>
        </authorList>
    </citation>
    <scope>NUCLEOTIDE SEQUENCE</scope>
    <source>
        <strain evidence="2">F60SS</strain>
        <tissue evidence="2">Leaves</tissue>
    </source>
</reference>
<evidence type="ECO:0000313" key="2">
    <source>
        <dbReference type="EMBL" id="KAJ4843994.1"/>
    </source>
</evidence>
<dbReference type="InterPro" id="IPR040256">
    <property type="entry name" value="At4g02000-like"/>
</dbReference>
<comment type="caution">
    <text evidence="2">The sequence shown here is derived from an EMBL/GenBank/DDBJ whole genome shotgun (WGS) entry which is preliminary data.</text>
</comment>
<gene>
    <name evidence="2" type="ORF">Tsubulata_045126</name>
</gene>
<sequence length="294" mass="32794">MTEGQPSDGGLRPPATAPIIGADTTVEPPRSFRDTLTQGSMWNEPTIDTNFAIEDGDVIVIASLQGPIVRYTDRFRAKLYKAWENTLIIKPWGRGGPWMILGQYLSVETWRPNFNPSTDKVISVVAWVRIPGLPVEHYHVGVLKMVCDMIGKTVRIDIPAQQTDRAQFARIAVKLDLTKPLEPRVCFEGIWYNIEYEDLPTICFDCGIAGHNMSSCLSQNQQTGSVDLSVPISGENAASMTEAPQHTTGLDIPREYSDVSSDPKYGKWMLVSRKPRLAPRKPIGNTEDKRPRKV</sequence>
<feature type="region of interest" description="Disordered" evidence="1">
    <location>
        <begin position="240"/>
        <end position="263"/>
    </location>
</feature>
<accession>A0A9Q0G5K0</accession>
<dbReference type="PANTHER" id="PTHR31286:SF99">
    <property type="entry name" value="DUF4283 DOMAIN-CONTAINING PROTEIN"/>
    <property type="match status" value="1"/>
</dbReference>
<dbReference type="EMBL" id="JAKUCV010002080">
    <property type="protein sequence ID" value="KAJ4843994.1"/>
    <property type="molecule type" value="Genomic_DNA"/>
</dbReference>
<feature type="region of interest" description="Disordered" evidence="1">
    <location>
        <begin position="1"/>
        <end position="29"/>
    </location>
</feature>
<keyword evidence="3" id="KW-1185">Reference proteome</keyword>
<dbReference type="OrthoDB" id="682893at2759"/>
<protein>
    <recommendedName>
        <fullName evidence="4">CCHC-type domain-containing protein</fullName>
    </recommendedName>
</protein>
<evidence type="ECO:0000256" key="1">
    <source>
        <dbReference type="SAM" id="MobiDB-lite"/>
    </source>
</evidence>
<evidence type="ECO:0000313" key="3">
    <source>
        <dbReference type="Proteomes" id="UP001141552"/>
    </source>
</evidence>
<dbReference type="Proteomes" id="UP001141552">
    <property type="component" value="Unassembled WGS sequence"/>
</dbReference>
<dbReference type="AlphaFoldDB" id="A0A9Q0G5K0"/>
<evidence type="ECO:0008006" key="4">
    <source>
        <dbReference type="Google" id="ProtNLM"/>
    </source>
</evidence>
<organism evidence="2 3">
    <name type="scientific">Turnera subulata</name>
    <dbReference type="NCBI Taxonomy" id="218843"/>
    <lineage>
        <taxon>Eukaryota</taxon>
        <taxon>Viridiplantae</taxon>
        <taxon>Streptophyta</taxon>
        <taxon>Embryophyta</taxon>
        <taxon>Tracheophyta</taxon>
        <taxon>Spermatophyta</taxon>
        <taxon>Magnoliopsida</taxon>
        <taxon>eudicotyledons</taxon>
        <taxon>Gunneridae</taxon>
        <taxon>Pentapetalae</taxon>
        <taxon>rosids</taxon>
        <taxon>fabids</taxon>
        <taxon>Malpighiales</taxon>
        <taxon>Passifloraceae</taxon>
        <taxon>Turnera</taxon>
    </lineage>
</organism>
<name>A0A9Q0G5K0_9ROSI</name>
<reference evidence="2" key="2">
    <citation type="journal article" date="2023" name="Plants (Basel)">
        <title>Annotation of the Turnera subulata (Passifloraceae) Draft Genome Reveals the S-Locus Evolved after the Divergence of Turneroideae from Passifloroideae in a Stepwise Manner.</title>
        <authorList>
            <person name="Henning P.M."/>
            <person name="Roalson E.H."/>
            <person name="Mir W."/>
            <person name="McCubbin A.G."/>
            <person name="Shore J.S."/>
        </authorList>
    </citation>
    <scope>NUCLEOTIDE SEQUENCE</scope>
    <source>
        <strain evidence="2">F60SS</strain>
    </source>
</reference>
<proteinExistence type="predicted"/>
<dbReference type="PANTHER" id="PTHR31286">
    <property type="entry name" value="GLYCINE-RICH CELL WALL STRUCTURAL PROTEIN 1.8-LIKE"/>
    <property type="match status" value="1"/>
</dbReference>